<name>A0A382DMR9_9ZZZZ</name>
<proteinExistence type="predicted"/>
<accession>A0A382DMR9</accession>
<dbReference type="EMBL" id="UINC01040017">
    <property type="protein sequence ID" value="SVB39312.1"/>
    <property type="molecule type" value="Genomic_DNA"/>
</dbReference>
<feature type="non-terminal residue" evidence="1">
    <location>
        <position position="1"/>
    </location>
</feature>
<reference evidence="1" key="1">
    <citation type="submission" date="2018-05" db="EMBL/GenBank/DDBJ databases">
        <authorList>
            <person name="Lanie J.A."/>
            <person name="Ng W.-L."/>
            <person name="Kazmierczak K.M."/>
            <person name="Andrzejewski T.M."/>
            <person name="Davidsen T.M."/>
            <person name="Wayne K.J."/>
            <person name="Tettelin H."/>
            <person name="Glass J.I."/>
            <person name="Rusch D."/>
            <person name="Podicherti R."/>
            <person name="Tsui H.-C.T."/>
            <person name="Winkler M.E."/>
        </authorList>
    </citation>
    <scope>NUCLEOTIDE SEQUENCE</scope>
</reference>
<dbReference type="AlphaFoldDB" id="A0A382DMR9"/>
<protein>
    <submittedName>
        <fullName evidence="1">Uncharacterized protein</fullName>
    </submittedName>
</protein>
<organism evidence="1">
    <name type="scientific">marine metagenome</name>
    <dbReference type="NCBI Taxonomy" id="408172"/>
    <lineage>
        <taxon>unclassified sequences</taxon>
        <taxon>metagenomes</taxon>
        <taxon>ecological metagenomes</taxon>
    </lineage>
</organism>
<evidence type="ECO:0000313" key="1">
    <source>
        <dbReference type="EMBL" id="SVB39312.1"/>
    </source>
</evidence>
<gene>
    <name evidence="1" type="ORF">METZ01_LOCUS192166</name>
</gene>
<sequence length="127" mass="14856">LYLLLKDHESIIPTQTIVGLASFQIMDLEKAHDTFFQIVEYCLDNDCDVFLKSLGMSMWASTAILSRNHDFVIEYFPSILDDYENMFPESEIQFVNYYETKSIVEFVNDRNGSLKRYKLLSHDMPGH</sequence>